<dbReference type="Gene3D" id="2.110.10.10">
    <property type="entry name" value="Hemopexin-like domain"/>
    <property type="match status" value="1"/>
</dbReference>
<dbReference type="EMBL" id="KK107032">
    <property type="protein sequence ID" value="EZA62086.1"/>
    <property type="molecule type" value="Genomic_DNA"/>
</dbReference>
<evidence type="ECO:0000256" key="5">
    <source>
        <dbReference type="SAM" id="MobiDB-lite"/>
    </source>
</evidence>
<dbReference type="OrthoDB" id="7550572at2759"/>
<dbReference type="InterPro" id="IPR036375">
    <property type="entry name" value="Hemopexin-like_dom_sf"/>
</dbReference>
<proteinExistence type="predicted"/>
<keyword evidence="4" id="KW-0862">Zinc</keyword>
<dbReference type="SUPFAM" id="SSF50923">
    <property type="entry name" value="Hemopexin-like domain"/>
    <property type="match status" value="1"/>
</dbReference>
<feature type="region of interest" description="Disordered" evidence="5">
    <location>
        <begin position="74"/>
        <end position="106"/>
    </location>
</feature>
<dbReference type="GO" id="GO:0004222">
    <property type="term" value="F:metalloendopeptidase activity"/>
    <property type="evidence" value="ECO:0007669"/>
    <property type="project" value="InterPro"/>
</dbReference>
<evidence type="ECO:0000256" key="1">
    <source>
        <dbReference type="ARBA" id="ARBA00022670"/>
    </source>
</evidence>
<evidence type="ECO:0000256" key="3">
    <source>
        <dbReference type="ARBA" id="ARBA00022801"/>
    </source>
</evidence>
<dbReference type="GO" id="GO:0006508">
    <property type="term" value="P:proteolysis"/>
    <property type="evidence" value="ECO:0007669"/>
    <property type="project" value="UniProtKB-KW"/>
</dbReference>
<evidence type="ECO:0000256" key="2">
    <source>
        <dbReference type="ARBA" id="ARBA00022723"/>
    </source>
</evidence>
<dbReference type="InterPro" id="IPR001818">
    <property type="entry name" value="Pept_M10_metallopeptidase"/>
</dbReference>
<keyword evidence="2" id="KW-0479">Metal-binding</keyword>
<dbReference type="InterPro" id="IPR024079">
    <property type="entry name" value="MetalloPept_cat_dom_sf"/>
</dbReference>
<dbReference type="Proteomes" id="UP000053097">
    <property type="component" value="Unassembled WGS sequence"/>
</dbReference>
<feature type="compositionally biased region" description="Low complexity" evidence="5">
    <location>
        <begin position="81"/>
        <end position="102"/>
    </location>
</feature>
<organism evidence="7 8">
    <name type="scientific">Ooceraea biroi</name>
    <name type="common">Clonal raider ant</name>
    <name type="synonym">Cerapachys biroi</name>
    <dbReference type="NCBI Taxonomy" id="2015173"/>
    <lineage>
        <taxon>Eukaryota</taxon>
        <taxon>Metazoa</taxon>
        <taxon>Ecdysozoa</taxon>
        <taxon>Arthropoda</taxon>
        <taxon>Hexapoda</taxon>
        <taxon>Insecta</taxon>
        <taxon>Pterygota</taxon>
        <taxon>Neoptera</taxon>
        <taxon>Endopterygota</taxon>
        <taxon>Hymenoptera</taxon>
        <taxon>Apocrita</taxon>
        <taxon>Aculeata</taxon>
        <taxon>Formicoidea</taxon>
        <taxon>Formicidae</taxon>
        <taxon>Dorylinae</taxon>
        <taxon>Ooceraea</taxon>
    </lineage>
</organism>
<protein>
    <submittedName>
        <fullName evidence="7">Matrix metalloproteinase-25</fullName>
    </submittedName>
</protein>
<dbReference type="Pfam" id="PF00413">
    <property type="entry name" value="Peptidase_M10"/>
    <property type="match status" value="1"/>
</dbReference>
<dbReference type="GO" id="GO:0008270">
    <property type="term" value="F:zinc ion binding"/>
    <property type="evidence" value="ECO:0007669"/>
    <property type="project" value="InterPro"/>
</dbReference>
<dbReference type="GO" id="GO:0031012">
    <property type="term" value="C:extracellular matrix"/>
    <property type="evidence" value="ECO:0007669"/>
    <property type="project" value="InterPro"/>
</dbReference>
<evidence type="ECO:0000313" key="7">
    <source>
        <dbReference type="EMBL" id="EZA62086.1"/>
    </source>
</evidence>
<keyword evidence="8" id="KW-1185">Reference proteome</keyword>
<gene>
    <name evidence="7" type="ORF">X777_06202</name>
</gene>
<dbReference type="OMA" id="MDECNIT"/>
<sequence>MHIDHREAWHIALIPNPQNSHHLLRTLVHEIGHLLGLSHTTVRELAHVRVLTRCGLAGGARYGGRSRRADLYGAAKDEPSTAVPAEPTVAQTTTTPATTTTASLEPPDPCTWRDIDTLLVLGKRLFITQGQYAWSIGLGGKIVDRPFFLRDYVRFLLKTVTRLSAAYQTVKGDLVLFVNGWVYMLSYPTLELRASWPRRITDLGLPPNAVINAALKSHTGRTYVIYNDYAVLEMDECNITTRGYHTLQTVFPGIP</sequence>
<dbReference type="AlphaFoldDB" id="A0A026X258"/>
<name>A0A026X258_OOCBI</name>
<dbReference type="Gene3D" id="3.40.390.10">
    <property type="entry name" value="Collagenase (Catalytic Domain)"/>
    <property type="match status" value="1"/>
</dbReference>
<keyword evidence="1" id="KW-0645">Protease</keyword>
<evidence type="ECO:0000259" key="6">
    <source>
        <dbReference type="Pfam" id="PF00413"/>
    </source>
</evidence>
<evidence type="ECO:0000256" key="4">
    <source>
        <dbReference type="ARBA" id="ARBA00022833"/>
    </source>
</evidence>
<reference evidence="7 8" key="1">
    <citation type="journal article" date="2014" name="Curr. Biol.">
        <title>The genome of the clonal raider ant Cerapachys biroi.</title>
        <authorList>
            <person name="Oxley P.R."/>
            <person name="Ji L."/>
            <person name="Fetter-Pruneda I."/>
            <person name="McKenzie S.K."/>
            <person name="Li C."/>
            <person name="Hu H."/>
            <person name="Zhang G."/>
            <person name="Kronauer D.J."/>
        </authorList>
    </citation>
    <scope>NUCLEOTIDE SEQUENCE [LARGE SCALE GENOMIC DNA]</scope>
</reference>
<dbReference type="SUPFAM" id="SSF55486">
    <property type="entry name" value="Metalloproteases ('zincins'), catalytic domain"/>
    <property type="match status" value="1"/>
</dbReference>
<feature type="domain" description="Peptidase M10 metallopeptidase" evidence="6">
    <location>
        <begin position="1"/>
        <end position="44"/>
    </location>
</feature>
<evidence type="ECO:0000313" key="8">
    <source>
        <dbReference type="Proteomes" id="UP000053097"/>
    </source>
</evidence>
<keyword evidence="3" id="KW-0378">Hydrolase</keyword>
<accession>A0A026X258</accession>